<proteinExistence type="inferred from homology"/>
<dbReference type="AlphaFoldDB" id="A0A5P2G5D4"/>
<gene>
    <name evidence="2" type="ORF">E0W69_019445</name>
</gene>
<dbReference type="OrthoDB" id="9807486at2"/>
<dbReference type="EMBL" id="CP044016">
    <property type="protein sequence ID" value="QES90735.1"/>
    <property type="molecule type" value="Genomic_DNA"/>
</dbReference>
<evidence type="ECO:0000313" key="3">
    <source>
        <dbReference type="Proteomes" id="UP000292424"/>
    </source>
</evidence>
<protein>
    <submittedName>
        <fullName evidence="2">YqgE/AlgH family protein</fullName>
    </submittedName>
</protein>
<evidence type="ECO:0000313" key="2">
    <source>
        <dbReference type="EMBL" id="QES90735.1"/>
    </source>
</evidence>
<dbReference type="PANTHER" id="PTHR30327:SF1">
    <property type="entry name" value="UPF0301 PROTEIN YQGE"/>
    <property type="match status" value="1"/>
</dbReference>
<dbReference type="SUPFAM" id="SSF143456">
    <property type="entry name" value="VC0467-like"/>
    <property type="match status" value="1"/>
</dbReference>
<comment type="similarity">
    <text evidence="1">Belongs to the UPF0301 (AlgH) family.</text>
</comment>
<accession>A0A5P2G5D4</accession>
<keyword evidence="3" id="KW-1185">Reference proteome</keyword>
<reference evidence="2 3" key="1">
    <citation type="submission" date="2019-09" db="EMBL/GenBank/DDBJ databases">
        <title>Complete genome sequence of Arachidicoccus sp. B3-10 isolated from apple orchard soil.</title>
        <authorList>
            <person name="Kim H.S."/>
            <person name="Han K.-I."/>
            <person name="Suh M.K."/>
            <person name="Lee K.C."/>
            <person name="Eom M.K."/>
            <person name="Kim J.-S."/>
            <person name="Kang S.W."/>
            <person name="Sin Y."/>
            <person name="Lee J.-S."/>
        </authorList>
    </citation>
    <scope>NUCLEOTIDE SEQUENCE [LARGE SCALE GENOMIC DNA]</scope>
    <source>
        <strain evidence="2 3">B3-10</strain>
    </source>
</reference>
<sequence>MHCLTIKLANMKKFEVKQGDCLIADPFLTDESFTRSVVLICEVNNAGALGFIINKSLPQKLDSLVKEIGTCPFPVHYGGPVKLDTLHFLHSRPDLFPDSFKVDHGIFWGGNFDIAMDLIKNNEIDGHEIKIFLGQSGWDDQQLSREIEGKTWLKTESSQKLLFQENPKLIWKESIKTLGKKYEEMINYPLDPTLN</sequence>
<organism evidence="2 3">
    <name type="scientific">Rhizosphaericola mali</name>
    <dbReference type="NCBI Taxonomy" id="2545455"/>
    <lineage>
        <taxon>Bacteria</taxon>
        <taxon>Pseudomonadati</taxon>
        <taxon>Bacteroidota</taxon>
        <taxon>Chitinophagia</taxon>
        <taxon>Chitinophagales</taxon>
        <taxon>Chitinophagaceae</taxon>
        <taxon>Rhizosphaericola</taxon>
    </lineage>
</organism>
<dbReference type="InterPro" id="IPR003774">
    <property type="entry name" value="AlgH-like"/>
</dbReference>
<dbReference type="KEGG" id="arac:E0W69_019445"/>
<dbReference type="Pfam" id="PF02622">
    <property type="entry name" value="DUF179"/>
    <property type="match status" value="1"/>
</dbReference>
<dbReference type="PANTHER" id="PTHR30327">
    <property type="entry name" value="UNCHARACTERIZED PROTEIN YQGE"/>
    <property type="match status" value="1"/>
</dbReference>
<name>A0A5P2G5D4_9BACT</name>
<dbReference type="Gene3D" id="3.40.1740.10">
    <property type="entry name" value="VC0467-like"/>
    <property type="match status" value="1"/>
</dbReference>
<dbReference type="Proteomes" id="UP000292424">
    <property type="component" value="Chromosome"/>
</dbReference>
<dbReference type="GO" id="GO:0005829">
    <property type="term" value="C:cytosol"/>
    <property type="evidence" value="ECO:0007669"/>
    <property type="project" value="TreeGrafter"/>
</dbReference>
<evidence type="ECO:0000256" key="1">
    <source>
        <dbReference type="ARBA" id="ARBA00009600"/>
    </source>
</evidence>